<gene>
    <name evidence="2" type="ORF">C0Q70_13450</name>
</gene>
<keyword evidence="3" id="KW-1185">Reference proteome</keyword>
<dbReference type="InterPro" id="IPR011029">
    <property type="entry name" value="DEATH-like_dom_sf"/>
</dbReference>
<proteinExistence type="predicted"/>
<feature type="compositionally biased region" description="Basic and acidic residues" evidence="1">
    <location>
        <begin position="87"/>
        <end position="102"/>
    </location>
</feature>
<protein>
    <submittedName>
        <fullName evidence="2">Uncharacterized protein</fullName>
    </submittedName>
</protein>
<dbReference type="AlphaFoldDB" id="A0A2T7NX91"/>
<dbReference type="Gene3D" id="1.10.533.10">
    <property type="entry name" value="Death Domain, Fas"/>
    <property type="match status" value="1"/>
</dbReference>
<evidence type="ECO:0000313" key="2">
    <source>
        <dbReference type="EMBL" id="PVD25790.1"/>
    </source>
</evidence>
<accession>A0A2T7NX91</accession>
<dbReference type="Proteomes" id="UP000245119">
    <property type="component" value="Linkage Group LG8"/>
</dbReference>
<comment type="caution">
    <text evidence="2">The sequence shown here is derived from an EMBL/GenBank/DDBJ whole genome shotgun (WGS) entry which is preliminary data.</text>
</comment>
<name>A0A2T7NX91_POMCA</name>
<feature type="region of interest" description="Disordered" evidence="1">
    <location>
        <begin position="61"/>
        <end position="115"/>
    </location>
</feature>
<evidence type="ECO:0000256" key="1">
    <source>
        <dbReference type="SAM" id="MobiDB-lite"/>
    </source>
</evidence>
<feature type="compositionally biased region" description="Polar residues" evidence="1">
    <location>
        <begin position="105"/>
        <end position="115"/>
    </location>
</feature>
<evidence type="ECO:0000313" key="3">
    <source>
        <dbReference type="Proteomes" id="UP000245119"/>
    </source>
</evidence>
<reference evidence="2 3" key="1">
    <citation type="submission" date="2018-04" db="EMBL/GenBank/DDBJ databases">
        <title>The genome of golden apple snail Pomacea canaliculata provides insight into stress tolerance and invasive adaptation.</title>
        <authorList>
            <person name="Liu C."/>
            <person name="Liu B."/>
            <person name="Ren Y."/>
            <person name="Zhang Y."/>
            <person name="Wang H."/>
            <person name="Li S."/>
            <person name="Jiang F."/>
            <person name="Yin L."/>
            <person name="Zhang G."/>
            <person name="Qian W."/>
            <person name="Fan W."/>
        </authorList>
    </citation>
    <scope>NUCLEOTIDE SEQUENCE [LARGE SCALE GENOMIC DNA]</scope>
    <source>
        <strain evidence="2">SZHN2017</strain>
        <tissue evidence="2">Muscle</tissue>
    </source>
</reference>
<feature type="compositionally biased region" description="Low complexity" evidence="1">
    <location>
        <begin position="263"/>
        <end position="284"/>
    </location>
</feature>
<feature type="region of interest" description="Disordered" evidence="1">
    <location>
        <begin position="156"/>
        <end position="186"/>
    </location>
</feature>
<dbReference type="EMBL" id="PZQS01000008">
    <property type="protein sequence ID" value="PVD25790.1"/>
    <property type="molecule type" value="Genomic_DNA"/>
</dbReference>
<feature type="region of interest" description="Disordered" evidence="1">
    <location>
        <begin position="263"/>
        <end position="286"/>
    </location>
</feature>
<sequence>MAEGGDELVNNLEENQNLKNSQGKMLHCLNMGLPELPVAHTSSSGSYITYNIYSVKSSTDLKGPLQDAPPLSPVPQVAQDPQVTSTTERDLDYSKGSEEHKLTGQRYQSAQPDSTYCENGTYSASKTSLRSCSPEDVCSESQQFLPSSSNLQAQTCLSSPHESLRSPSCSQPNDLNVVSSPQPTPGSGSNMTFPAFYSPFMQPGSAPGVSWLPYCAPVWFPPTTMVPGPQGVSINPYMPPFGSGGMPSSPYFYPPCVPPAATPGPSSVGNGSSSSSESENEPTSLKYGMKINDETRITSLPFPMIRWISMKMDDTYAEKNWQDVADRHGWIYEKINEHKQQCCNFQRSFFEWMLKKDTFSTYTVGKFKADMKAIRRMDVYEDFDGELNKHLMK</sequence>
<organism evidence="2 3">
    <name type="scientific">Pomacea canaliculata</name>
    <name type="common">Golden apple snail</name>
    <dbReference type="NCBI Taxonomy" id="400727"/>
    <lineage>
        <taxon>Eukaryota</taxon>
        <taxon>Metazoa</taxon>
        <taxon>Spiralia</taxon>
        <taxon>Lophotrochozoa</taxon>
        <taxon>Mollusca</taxon>
        <taxon>Gastropoda</taxon>
        <taxon>Caenogastropoda</taxon>
        <taxon>Architaenioglossa</taxon>
        <taxon>Ampullarioidea</taxon>
        <taxon>Ampullariidae</taxon>
        <taxon>Pomacea</taxon>
    </lineage>
</organism>